<name>A0A5S9ITB2_UABAM</name>
<dbReference type="PROSITE" id="PS51257">
    <property type="entry name" value="PROKAR_LIPOPROTEIN"/>
    <property type="match status" value="1"/>
</dbReference>
<evidence type="ECO:0000313" key="3">
    <source>
        <dbReference type="Proteomes" id="UP000326354"/>
    </source>
</evidence>
<organism evidence="2 3">
    <name type="scientific">Uabimicrobium amorphum</name>
    <dbReference type="NCBI Taxonomy" id="2596890"/>
    <lineage>
        <taxon>Bacteria</taxon>
        <taxon>Pseudomonadati</taxon>
        <taxon>Planctomycetota</taxon>
        <taxon>Candidatus Uabimicrobiia</taxon>
        <taxon>Candidatus Uabimicrobiales</taxon>
        <taxon>Candidatus Uabimicrobiaceae</taxon>
        <taxon>Candidatus Uabimicrobium</taxon>
    </lineage>
</organism>
<keyword evidence="1" id="KW-1133">Transmembrane helix</keyword>
<keyword evidence="3" id="KW-1185">Reference proteome</keyword>
<gene>
    <name evidence="2" type="ORF">UABAM_06178</name>
</gene>
<dbReference type="AlphaFoldDB" id="A0A5S9ITB2"/>
<dbReference type="Proteomes" id="UP000326354">
    <property type="component" value="Chromosome"/>
</dbReference>
<dbReference type="OrthoDB" id="564648at2"/>
<evidence type="ECO:0000256" key="1">
    <source>
        <dbReference type="SAM" id="Phobius"/>
    </source>
</evidence>
<dbReference type="RefSeq" id="WP_151971765.1">
    <property type="nucleotide sequence ID" value="NZ_AP019860.1"/>
</dbReference>
<evidence type="ECO:0000313" key="2">
    <source>
        <dbReference type="EMBL" id="BBM87763.1"/>
    </source>
</evidence>
<keyword evidence="1" id="KW-0472">Membrane</keyword>
<feature type="transmembrane region" description="Helical" evidence="1">
    <location>
        <begin position="66"/>
        <end position="89"/>
    </location>
</feature>
<feature type="transmembrane region" description="Helical" evidence="1">
    <location>
        <begin position="15"/>
        <end position="35"/>
    </location>
</feature>
<feature type="transmembrane region" description="Helical" evidence="1">
    <location>
        <begin position="101"/>
        <end position="120"/>
    </location>
</feature>
<dbReference type="EMBL" id="AP019860">
    <property type="protein sequence ID" value="BBM87763.1"/>
    <property type="molecule type" value="Genomic_DNA"/>
</dbReference>
<sequence length="527" mass="61243">MFRDQELSKFLRSTLWVTVGLFSCVMVFHIIHSFIHLGKLTFETHFISEKLDINNVRNAFSSASRVATLLLAMLISGMAIAVPLAANNFTPRLIKMFREDVTNLCIFALLLCFGTLTMWLCFVIDEHSNLKFYLHVCFILFIISLSSIVPYLSHLFSFLNPNSLIFRLRMSAQYKIIQAMRPGHSQKELTHLKHQVVEYMDSLANIALKALERNDRQSFTAAMRNIQLLAIHYCKLKPYLSPKWHHLDNMEIGIFMGILPLARNEIQKQKVTLELHICQFLLEFFECVEVRTRDAADSVAFTIYKISSQYIYNQDRHAIDMYSSLFNSALRLGINNSNIRMVYNIASHYSNLAIDMMSTMPDLSLKITQKMYYYSDLAYCRKESLVFVVEVMSYEIRKTIEMAVNKLGADDKMVEKMIKILLEIPCESRQQRPLVGVLKSRLALSSILDRCPKLQYYTQILCEPLEKVDMQVIDSIYNSLLENNPLLYWEITPRQVNLDYVHVENRNYIYDKITEIKQKIATAESQP</sequence>
<accession>A0A5S9ITB2</accession>
<evidence type="ECO:0008006" key="4">
    <source>
        <dbReference type="Google" id="ProtNLM"/>
    </source>
</evidence>
<proteinExistence type="predicted"/>
<reference evidence="2 3" key="1">
    <citation type="submission" date="2019-08" db="EMBL/GenBank/DDBJ databases">
        <title>Complete genome sequence of Candidatus Uab amorphum.</title>
        <authorList>
            <person name="Shiratori T."/>
            <person name="Suzuki S."/>
            <person name="Kakizawa Y."/>
            <person name="Ishida K."/>
        </authorList>
    </citation>
    <scope>NUCLEOTIDE SEQUENCE [LARGE SCALE GENOMIC DNA]</scope>
    <source>
        <strain evidence="2 3">SRT547</strain>
    </source>
</reference>
<protein>
    <recommendedName>
        <fullName evidence="4">DUF2254 domain-containing protein</fullName>
    </recommendedName>
</protein>
<feature type="transmembrane region" description="Helical" evidence="1">
    <location>
        <begin position="132"/>
        <end position="159"/>
    </location>
</feature>
<dbReference type="KEGG" id="uam:UABAM_06178"/>
<keyword evidence="1" id="KW-0812">Transmembrane</keyword>